<dbReference type="CDD" id="cd00030">
    <property type="entry name" value="C2"/>
    <property type="match status" value="1"/>
</dbReference>
<dbReference type="InterPro" id="IPR035892">
    <property type="entry name" value="C2_domain_sf"/>
</dbReference>
<dbReference type="Gene3D" id="2.60.40.150">
    <property type="entry name" value="C2 domain"/>
    <property type="match status" value="1"/>
</dbReference>
<accession>A0A7S3JVU9</accession>
<evidence type="ECO:0000313" key="2">
    <source>
        <dbReference type="EMBL" id="CAE0365188.1"/>
    </source>
</evidence>
<gene>
    <name evidence="2" type="ORF">ALAG00032_LOCUS5930</name>
</gene>
<name>A0A7S3JVU9_9STRA</name>
<evidence type="ECO:0000259" key="1">
    <source>
        <dbReference type="PROSITE" id="PS50004"/>
    </source>
</evidence>
<feature type="domain" description="C2" evidence="1">
    <location>
        <begin position="108"/>
        <end position="244"/>
    </location>
</feature>
<sequence>MPHDVLARKQMNDWRLYCDLVDVDKDSKNDSLGSVVIDLLPLRNHKLNFGWNLLKKPNLHAEDPDDDNEELKQAKKDAFFFDDDAKDDGKISGEVELLVRWLYEPENDAWEPEPSFFESSSTFSYNEIQIGLFKARELPAMDDNITTHDSSDPYFQFQVLSLSGDDKKKSATFGSSTKYQTLFPIYRECLKVKGGPWNNDALNDLILRVTALDYDLVSQADNLGTIDIPLTTILENTQNNTPWRAWHTLQLPDGVVPVNAEDIKNRGNPPAEVELFLKLGFNVEPPKIVVQPSSFPNDTANVICFPLFGAPPAPDNDQFLEHLDSEIDKDWQDEKTQDSFVPTANEFTLAKKNAHKLQSNLLQDAHKFQELVDACASFLRNPQHKANCSDLASALQLAIVRHRTYALCRSMATHRANMIRFPRFFILMPSRNSFSITSSPPSNLQALWPRGFLRNKCIGGPDAPDKSSPSQDEIRPTVVKAGKASFKKKYEFMTNLEKSVSAMVQDIVNVLELYNDLTRMNSMWNDALKALAFVENTIPKIVSSLEVIESIIQVILKAIQGISFPPNPALLVDMLQTFRQIFKQAKSVYETYCCQKQLFKSVGILTLFAKALVDAIARCANLLAGEDADGLCGCC</sequence>
<proteinExistence type="predicted"/>
<dbReference type="AlphaFoldDB" id="A0A7S3JVU9"/>
<dbReference type="InterPro" id="IPR000008">
    <property type="entry name" value="C2_dom"/>
</dbReference>
<dbReference type="SUPFAM" id="SSF49562">
    <property type="entry name" value="C2 domain (Calcium/lipid-binding domain, CaLB)"/>
    <property type="match status" value="1"/>
</dbReference>
<protein>
    <recommendedName>
        <fullName evidence="1">C2 domain-containing protein</fullName>
    </recommendedName>
</protein>
<dbReference type="Pfam" id="PF00168">
    <property type="entry name" value="C2"/>
    <property type="match status" value="1"/>
</dbReference>
<reference evidence="2" key="1">
    <citation type="submission" date="2021-01" db="EMBL/GenBank/DDBJ databases">
        <authorList>
            <person name="Corre E."/>
            <person name="Pelletier E."/>
            <person name="Niang G."/>
            <person name="Scheremetjew M."/>
            <person name="Finn R."/>
            <person name="Kale V."/>
            <person name="Holt S."/>
            <person name="Cochrane G."/>
            <person name="Meng A."/>
            <person name="Brown T."/>
            <person name="Cohen L."/>
        </authorList>
    </citation>
    <scope>NUCLEOTIDE SEQUENCE</scope>
    <source>
        <strain evidence="2">CCMP1510</strain>
    </source>
</reference>
<dbReference type="EMBL" id="HBIJ01008383">
    <property type="protein sequence ID" value="CAE0365188.1"/>
    <property type="molecule type" value="Transcribed_RNA"/>
</dbReference>
<dbReference type="PROSITE" id="PS50004">
    <property type="entry name" value="C2"/>
    <property type="match status" value="1"/>
</dbReference>
<dbReference type="CDD" id="cd00024">
    <property type="entry name" value="CD_CSD"/>
    <property type="match status" value="1"/>
</dbReference>
<organism evidence="2">
    <name type="scientific">Aureoumbra lagunensis</name>
    <dbReference type="NCBI Taxonomy" id="44058"/>
    <lineage>
        <taxon>Eukaryota</taxon>
        <taxon>Sar</taxon>
        <taxon>Stramenopiles</taxon>
        <taxon>Ochrophyta</taxon>
        <taxon>Pelagophyceae</taxon>
        <taxon>Pelagomonadales</taxon>
        <taxon>Aureoumbra</taxon>
    </lineage>
</organism>